<organism evidence="2 3">
    <name type="scientific">Actinokineospora bangkokensis</name>
    <dbReference type="NCBI Taxonomy" id="1193682"/>
    <lineage>
        <taxon>Bacteria</taxon>
        <taxon>Bacillati</taxon>
        <taxon>Actinomycetota</taxon>
        <taxon>Actinomycetes</taxon>
        <taxon>Pseudonocardiales</taxon>
        <taxon>Pseudonocardiaceae</taxon>
        <taxon>Actinokineospora</taxon>
    </lineage>
</organism>
<dbReference type="EMBL" id="MKQR01000009">
    <property type="protein sequence ID" value="OLR93941.1"/>
    <property type="molecule type" value="Genomic_DNA"/>
</dbReference>
<proteinExistence type="predicted"/>
<keyword evidence="3" id="KW-1185">Reference proteome</keyword>
<accession>A0A1Q9LPK9</accession>
<evidence type="ECO:0000259" key="1">
    <source>
        <dbReference type="Pfam" id="PF09350"/>
    </source>
</evidence>
<dbReference type="Pfam" id="PF09350">
    <property type="entry name" value="DJC28_CD"/>
    <property type="match status" value="1"/>
</dbReference>
<dbReference type="InterPro" id="IPR018961">
    <property type="entry name" value="DnaJ_homolog_subfam-C_membr-28"/>
</dbReference>
<reference evidence="2 3" key="1">
    <citation type="submission" date="2016-10" db="EMBL/GenBank/DDBJ databases">
        <title>The Draft Genome Sequence of Actinokineospora bangkokensis 44EHWT reveals the biosynthetic pathway of antifungal compounds Thailandins with unusual extender unit butylmalonyl-CoA.</title>
        <authorList>
            <person name="Greule A."/>
            <person name="Intra B."/>
            <person name="Flemming S."/>
            <person name="Rommel M.G."/>
            <person name="Panbangred W."/>
            <person name="Bechthold A."/>
        </authorList>
    </citation>
    <scope>NUCLEOTIDE SEQUENCE [LARGE SCALE GENOMIC DNA]</scope>
    <source>
        <strain evidence="2 3">44EHW</strain>
    </source>
</reference>
<dbReference type="RefSeq" id="WP_075974837.1">
    <property type="nucleotide sequence ID" value="NZ_MKQR01000009.1"/>
</dbReference>
<dbReference type="Proteomes" id="UP000186040">
    <property type="component" value="Unassembled WGS sequence"/>
</dbReference>
<feature type="domain" description="DnaJ homologue subfamily C member 28 conserved" evidence="1">
    <location>
        <begin position="6"/>
        <end position="71"/>
    </location>
</feature>
<gene>
    <name evidence="2" type="ORF">BJP25_16310</name>
</gene>
<evidence type="ECO:0000313" key="3">
    <source>
        <dbReference type="Proteomes" id="UP000186040"/>
    </source>
</evidence>
<name>A0A1Q9LPK9_9PSEU</name>
<comment type="caution">
    <text evidence="2">The sequence shown here is derived from an EMBL/GenBank/DDBJ whole genome shotgun (WGS) entry which is preliminary data.</text>
</comment>
<dbReference type="AlphaFoldDB" id="A0A1Q9LPK9"/>
<sequence length="155" mass="17880">MDFETWVDSQIREARERGEFDGLAGSGKPLPRDSGDWLANLVRREGGEARREMLPPQLRLRREVELLPERLAGVRVESEARAVVRELNERIDQWMRTGTGPVVVRFVDEEEALAGWVVARERVRAEEEAARERSRVVGAESVGFGARRRRWFRRG</sequence>
<evidence type="ECO:0000313" key="2">
    <source>
        <dbReference type="EMBL" id="OLR93941.1"/>
    </source>
</evidence>
<dbReference type="STRING" id="1193682.BJP25_16310"/>
<protein>
    <recommendedName>
        <fullName evidence="1">DnaJ homologue subfamily C member 28 conserved domain-containing protein</fullName>
    </recommendedName>
</protein>